<dbReference type="AlphaFoldDB" id="A0A2N7VPU1"/>
<dbReference type="Proteomes" id="UP000235616">
    <property type="component" value="Unassembled WGS sequence"/>
</dbReference>
<evidence type="ECO:0000256" key="1">
    <source>
        <dbReference type="SAM" id="Phobius"/>
    </source>
</evidence>
<protein>
    <submittedName>
        <fullName evidence="2">Uncharacterized protein</fullName>
    </submittedName>
</protein>
<gene>
    <name evidence="2" type="ORF">C0Z18_15165</name>
</gene>
<keyword evidence="3" id="KW-1185">Reference proteome</keyword>
<comment type="caution">
    <text evidence="2">The sequence shown here is derived from an EMBL/GenBank/DDBJ whole genome shotgun (WGS) entry which is preliminary data.</text>
</comment>
<accession>A0A2N7VPU1</accession>
<dbReference type="EMBL" id="PNYA01000012">
    <property type="protein sequence ID" value="PMS19147.1"/>
    <property type="molecule type" value="Genomic_DNA"/>
</dbReference>
<keyword evidence="1" id="KW-1133">Transmembrane helix</keyword>
<organism evidence="2 3">
    <name type="scientific">Trinickia dabaoshanensis</name>
    <dbReference type="NCBI Taxonomy" id="564714"/>
    <lineage>
        <taxon>Bacteria</taxon>
        <taxon>Pseudomonadati</taxon>
        <taxon>Pseudomonadota</taxon>
        <taxon>Betaproteobacteria</taxon>
        <taxon>Burkholderiales</taxon>
        <taxon>Burkholderiaceae</taxon>
        <taxon>Trinickia</taxon>
    </lineage>
</organism>
<name>A0A2N7VPU1_9BURK</name>
<evidence type="ECO:0000313" key="3">
    <source>
        <dbReference type="Proteomes" id="UP000235616"/>
    </source>
</evidence>
<feature type="transmembrane region" description="Helical" evidence="1">
    <location>
        <begin position="34"/>
        <end position="52"/>
    </location>
</feature>
<keyword evidence="1" id="KW-0812">Transmembrane</keyword>
<proteinExistence type="predicted"/>
<sequence>MKAWLIDRGLLVLTALVLAGAAWAAIHYLGESYFSVSTTVLIIVLFVENWRLQKLLREHGISTRWHKRAKDRP</sequence>
<evidence type="ECO:0000313" key="2">
    <source>
        <dbReference type="EMBL" id="PMS19147.1"/>
    </source>
</evidence>
<reference evidence="2 3" key="1">
    <citation type="submission" date="2018-01" db="EMBL/GenBank/DDBJ databases">
        <title>Whole genome analyses suggest that Burkholderia sensu lato contains two further novel genera in the rhizoxinica-symbiotica group Mycetohabitans gen. nov., and Trinickia gen. nov.: implications for the evolution of diazotrophy and nodulation in the Burkholderiaceae.</title>
        <authorList>
            <person name="Estrada-de los Santos P."/>
            <person name="Palmer M."/>
            <person name="Chavez-Ramirez B."/>
            <person name="Beukes C."/>
            <person name="Steenkamp E.T."/>
            <person name="Hirsch A.M."/>
            <person name="Manyaka P."/>
            <person name="Maluk M."/>
            <person name="Lafos M."/>
            <person name="Crook M."/>
            <person name="Gross E."/>
            <person name="Simon M.F."/>
            <person name="Bueno dos Reis Junior F."/>
            <person name="Poole P.S."/>
            <person name="Venter S.N."/>
            <person name="James E.K."/>
        </authorList>
    </citation>
    <scope>NUCLEOTIDE SEQUENCE [LARGE SCALE GENOMIC DNA]</scope>
    <source>
        <strain evidence="2 3">GIMN1.004</strain>
    </source>
</reference>
<keyword evidence="1" id="KW-0472">Membrane</keyword>
<dbReference type="OrthoDB" id="9132944at2"/>